<organism evidence="3">
    <name type="scientific">Absidia glauca</name>
    <name type="common">Pin mould</name>
    <dbReference type="NCBI Taxonomy" id="4829"/>
    <lineage>
        <taxon>Eukaryota</taxon>
        <taxon>Fungi</taxon>
        <taxon>Fungi incertae sedis</taxon>
        <taxon>Mucoromycota</taxon>
        <taxon>Mucoromycotina</taxon>
        <taxon>Mucoromycetes</taxon>
        <taxon>Mucorales</taxon>
        <taxon>Cunninghamellaceae</taxon>
        <taxon>Absidia</taxon>
    </lineage>
</organism>
<feature type="transmembrane region" description="Helical" evidence="2">
    <location>
        <begin position="427"/>
        <end position="447"/>
    </location>
</feature>
<feature type="transmembrane region" description="Helical" evidence="2">
    <location>
        <begin position="397"/>
        <end position="415"/>
    </location>
</feature>
<feature type="transmembrane region" description="Helical" evidence="2">
    <location>
        <begin position="611"/>
        <end position="631"/>
    </location>
</feature>
<feature type="compositionally biased region" description="Polar residues" evidence="1">
    <location>
        <begin position="77"/>
        <end position="86"/>
    </location>
</feature>
<accession>A0A168P2R8</accession>
<evidence type="ECO:0000256" key="1">
    <source>
        <dbReference type="SAM" id="MobiDB-lite"/>
    </source>
</evidence>
<keyword evidence="2" id="KW-0472">Membrane</keyword>
<dbReference type="EMBL" id="LT553539">
    <property type="protein sequence ID" value="SAM01666.1"/>
    <property type="molecule type" value="Genomic_DNA"/>
</dbReference>
<dbReference type="Proteomes" id="UP000078561">
    <property type="component" value="Unassembled WGS sequence"/>
</dbReference>
<dbReference type="STRING" id="4829.A0A168P2R8"/>
<keyword evidence="2" id="KW-0812">Transmembrane</keyword>
<evidence type="ECO:0000313" key="3">
    <source>
        <dbReference type="EMBL" id="SAM01666.1"/>
    </source>
</evidence>
<evidence type="ECO:0008006" key="5">
    <source>
        <dbReference type="Google" id="ProtNLM"/>
    </source>
</evidence>
<feature type="transmembrane region" description="Helical" evidence="2">
    <location>
        <begin position="365"/>
        <end position="385"/>
    </location>
</feature>
<dbReference type="OrthoDB" id="301415at2759"/>
<evidence type="ECO:0000256" key="2">
    <source>
        <dbReference type="SAM" id="Phobius"/>
    </source>
</evidence>
<reference evidence="3" key="1">
    <citation type="submission" date="2016-04" db="EMBL/GenBank/DDBJ databases">
        <authorList>
            <person name="Evans L.H."/>
            <person name="Alamgir A."/>
            <person name="Owens N."/>
            <person name="Weber N.D."/>
            <person name="Virtaneva K."/>
            <person name="Barbian K."/>
            <person name="Babar A."/>
            <person name="Rosenke K."/>
        </authorList>
    </citation>
    <scope>NUCLEOTIDE SEQUENCE [LARGE SCALE GENOMIC DNA]</scope>
    <source>
        <strain evidence="3">CBS 101.48</strain>
    </source>
</reference>
<gene>
    <name evidence="3" type="primary">ABSGL_07409.1 scaffold 8789</name>
</gene>
<feature type="region of interest" description="Disordered" evidence="1">
    <location>
        <begin position="1"/>
        <end position="37"/>
    </location>
</feature>
<feature type="compositionally biased region" description="Polar residues" evidence="1">
    <location>
        <begin position="1"/>
        <end position="10"/>
    </location>
</feature>
<feature type="compositionally biased region" description="Pro residues" evidence="1">
    <location>
        <begin position="161"/>
        <end position="176"/>
    </location>
</feature>
<sequence length="679" mass="76816">MIKTGSSSHDVSVEASGPTERTGLLDSTRPSYNNEDRSGRAINITTTQDPVVPLTELTDHIQHLLVFGKRREDRTVSQESSSTTLGKNRLDRAIPGDRTFPIPDGDEEGATRGVEAAVYKSKKRDFIAGALRFATDQWMENQGITNDMIHESINNDESSPLGPPVTPNQQPPPGSIPQPLVQPHDDSVKDVWDVAKNASVCAVLGLLSERRQGKVSITADVDVTLQRLALSTLEHGMKQTSAKDMIRQEMLFKPWLGDKSGKAEQDSLLHRHSPLSFCLAIQWAVENDFTLFLNDDHVQTVIKQSWLYGDANWTSNPNHPLQVWNTSRTSTATITPVKEDWKTIFTRQFIASYLARWASPRYQCLIAFSTALVYLVFHLTTLANVEYMEDHMRPFEYFYYVLVISDFILEVWKAVQSPLKALKTPSTYLTLSTAILLFASFVVRILALFTLDLQPKYHGFYLSFVLLAIATPLMFFRMFVWTDALWWRVYRINYVVGRCFAQSVWVFVIGFVGFVGFWVGLSAVQRDDVGPWQMLLYLVLGAVRTPEIDSTLYYQPQVGGFLLVGYLFVIIFLIGALLVASFLSTILSLTRSESSLDSLRRRMEAKRCARPASYGVFIPNVAVELVVATVVCITKKIRPSSKLVWLERLRQIVWFTLFSPIILVIALIDLTYYILYSMK</sequence>
<protein>
    <recommendedName>
        <fullName evidence="5">Ion transport domain-containing protein</fullName>
    </recommendedName>
</protein>
<proteinExistence type="predicted"/>
<keyword evidence="2" id="KW-1133">Transmembrane helix</keyword>
<name>A0A168P2R8_ABSGL</name>
<feature type="transmembrane region" description="Helical" evidence="2">
    <location>
        <begin position="459"/>
        <end position="480"/>
    </location>
</feature>
<feature type="transmembrane region" description="Helical" evidence="2">
    <location>
        <begin position="566"/>
        <end position="590"/>
    </location>
</feature>
<feature type="region of interest" description="Disordered" evidence="1">
    <location>
        <begin position="152"/>
        <end position="182"/>
    </location>
</feature>
<keyword evidence="4" id="KW-1185">Reference proteome</keyword>
<feature type="transmembrane region" description="Helical" evidence="2">
    <location>
        <begin position="500"/>
        <end position="523"/>
    </location>
</feature>
<dbReference type="AlphaFoldDB" id="A0A168P2R8"/>
<dbReference type="InParanoid" id="A0A168P2R8"/>
<feature type="region of interest" description="Disordered" evidence="1">
    <location>
        <begin position="71"/>
        <end position="108"/>
    </location>
</feature>
<feature type="transmembrane region" description="Helical" evidence="2">
    <location>
        <begin position="651"/>
        <end position="675"/>
    </location>
</feature>
<evidence type="ECO:0000313" key="4">
    <source>
        <dbReference type="Proteomes" id="UP000078561"/>
    </source>
</evidence>